<dbReference type="SMART" id="SM00257">
    <property type="entry name" value="LysM"/>
    <property type="match status" value="3"/>
</dbReference>
<dbReference type="InterPro" id="IPR036779">
    <property type="entry name" value="LysM_dom_sf"/>
</dbReference>
<reference evidence="3 4" key="1">
    <citation type="submission" date="2018-11" db="EMBL/GenBank/DDBJ databases">
        <title>Genomic Encyclopedia of Type Strains, Phase IV (KMG-IV): sequencing the most valuable type-strain genomes for metagenomic binning, comparative biology and taxonomic classification.</title>
        <authorList>
            <person name="Goeker M."/>
        </authorList>
    </citation>
    <scope>NUCLEOTIDE SEQUENCE [LARGE SCALE GENOMIC DNA]</scope>
    <source>
        <strain evidence="3 4">DSM 100275</strain>
    </source>
</reference>
<dbReference type="RefSeq" id="WP_123401589.1">
    <property type="nucleotide sequence ID" value="NZ_RJVI01000002.1"/>
</dbReference>
<dbReference type="PROSITE" id="PS00922">
    <property type="entry name" value="TRANSGLYCOSYLASE"/>
    <property type="match status" value="1"/>
</dbReference>
<dbReference type="InterPro" id="IPR023346">
    <property type="entry name" value="Lysozyme-like_dom_sf"/>
</dbReference>
<dbReference type="GO" id="GO:0008932">
    <property type="term" value="F:lytic endotransglycosylase activity"/>
    <property type="evidence" value="ECO:0007669"/>
    <property type="project" value="TreeGrafter"/>
</dbReference>
<dbReference type="CDD" id="cd00118">
    <property type="entry name" value="LysM"/>
    <property type="match status" value="3"/>
</dbReference>
<sequence length="544" mass="60307">MRRLSGLAFIAAALAGCAGLEARRDPAPTAPPVVLPAGPPSLVVAPQHPAVLAGPPEPAAAVCDDGSHAPAAARVQWDLWARLRGGLALPRLAHPRVQAELRWFGDHPDYLERVAERARPYLRLILEAVEARGMPSEIALLPVVESGFQPFAYSPGRAAGLWQFIPATGRRFGLRQDWWYDGRRDVLEATRAALDYLERLHETFDGDWLLALAAYNAGAGTVQRAVRANHRRGRPVDFFSLDLPPETAAYVPRLLAVAEAVARPDAFGLRLPEIPDEPVLEVVELDGQIDLALAAELAGIDIETLYRLNPAYNRWATPPEGPHRLLLPREAAPRLRQALAELPPERRVRWVRHRIRGGESLLTIARRYRTTVEVLRRTNGIRGNLIRAGDHLLVPVASRAPEAYVLSAEARRRRTLAREEPGRRVVHTVRRGESLWGIARRYGVSVARLARWNGIAPADPIRPGDHLVLWLPQAAPTPARAAPPARVQKVRYTVRRGDSLAAISSRFRVRVDEVVEWNGIDPDRYLQPGQELILYVDVTEQSSS</sequence>
<evidence type="ECO:0000259" key="2">
    <source>
        <dbReference type="PROSITE" id="PS51782"/>
    </source>
</evidence>
<dbReference type="Gene3D" id="3.10.350.10">
    <property type="entry name" value="LysM domain"/>
    <property type="match status" value="3"/>
</dbReference>
<dbReference type="Proteomes" id="UP000276634">
    <property type="component" value="Unassembled WGS sequence"/>
</dbReference>
<organism evidence="3 4">
    <name type="scientific">Inmirania thermothiophila</name>
    <dbReference type="NCBI Taxonomy" id="1750597"/>
    <lineage>
        <taxon>Bacteria</taxon>
        <taxon>Pseudomonadati</taxon>
        <taxon>Pseudomonadota</taxon>
        <taxon>Gammaproteobacteria</taxon>
        <taxon>Chromatiales</taxon>
        <taxon>Ectothiorhodospiraceae</taxon>
        <taxon>Inmirania</taxon>
    </lineage>
</organism>
<dbReference type="PANTHER" id="PTHR33734">
    <property type="entry name" value="LYSM DOMAIN-CONTAINING GPI-ANCHORED PROTEIN 2"/>
    <property type="match status" value="1"/>
</dbReference>
<dbReference type="Gene3D" id="1.10.530.10">
    <property type="match status" value="1"/>
</dbReference>
<protein>
    <submittedName>
        <fullName evidence="3">Membrane-bound lytic murein transglycosylase D</fullName>
    </submittedName>
</protein>
<dbReference type="EMBL" id="RJVI01000002">
    <property type="protein sequence ID" value="ROR32680.1"/>
    <property type="molecule type" value="Genomic_DNA"/>
</dbReference>
<dbReference type="InterPro" id="IPR018392">
    <property type="entry name" value="LysM"/>
</dbReference>
<dbReference type="PROSITE" id="PS51782">
    <property type="entry name" value="LYSM"/>
    <property type="match status" value="3"/>
</dbReference>
<dbReference type="SUPFAM" id="SSF53955">
    <property type="entry name" value="Lysozyme-like"/>
    <property type="match status" value="1"/>
</dbReference>
<evidence type="ECO:0000313" key="3">
    <source>
        <dbReference type="EMBL" id="ROR32680.1"/>
    </source>
</evidence>
<name>A0A3N1Y1J6_9GAMM</name>
<feature type="domain" description="LysM" evidence="2">
    <location>
        <begin position="490"/>
        <end position="534"/>
    </location>
</feature>
<dbReference type="Pfam" id="PF01464">
    <property type="entry name" value="SLT"/>
    <property type="match status" value="1"/>
</dbReference>
<dbReference type="InterPro" id="IPR008258">
    <property type="entry name" value="Transglycosylase_SLT_dom_1"/>
</dbReference>
<evidence type="ECO:0000313" key="4">
    <source>
        <dbReference type="Proteomes" id="UP000276634"/>
    </source>
</evidence>
<keyword evidence="4" id="KW-1185">Reference proteome</keyword>
<proteinExistence type="inferred from homology"/>
<accession>A0A3N1Y1J6</accession>
<dbReference type="Pfam" id="PF01476">
    <property type="entry name" value="LysM"/>
    <property type="match status" value="3"/>
</dbReference>
<dbReference type="SUPFAM" id="SSF54106">
    <property type="entry name" value="LysM domain"/>
    <property type="match status" value="3"/>
</dbReference>
<comment type="similarity">
    <text evidence="1">Belongs to the transglycosylase Slt family.</text>
</comment>
<gene>
    <name evidence="3" type="ORF">EDC57_1886</name>
</gene>
<dbReference type="PROSITE" id="PS51257">
    <property type="entry name" value="PROKAR_LIPOPROTEIN"/>
    <property type="match status" value="1"/>
</dbReference>
<dbReference type="PANTHER" id="PTHR33734:SF22">
    <property type="entry name" value="MEMBRANE-BOUND LYTIC MUREIN TRANSGLYCOSYLASE D"/>
    <property type="match status" value="1"/>
</dbReference>
<evidence type="ECO:0000256" key="1">
    <source>
        <dbReference type="ARBA" id="ARBA00007734"/>
    </source>
</evidence>
<dbReference type="CDD" id="cd16894">
    <property type="entry name" value="MltD-like"/>
    <property type="match status" value="1"/>
</dbReference>
<dbReference type="AlphaFoldDB" id="A0A3N1Y1J6"/>
<dbReference type="OrthoDB" id="9815002at2"/>
<comment type="caution">
    <text evidence="3">The sequence shown here is derived from an EMBL/GenBank/DDBJ whole genome shotgun (WGS) entry which is preliminary data.</text>
</comment>
<dbReference type="GO" id="GO:0000270">
    <property type="term" value="P:peptidoglycan metabolic process"/>
    <property type="evidence" value="ECO:0007669"/>
    <property type="project" value="InterPro"/>
</dbReference>
<feature type="domain" description="LysM" evidence="2">
    <location>
        <begin position="425"/>
        <end position="469"/>
    </location>
</feature>
<feature type="domain" description="LysM" evidence="2">
    <location>
        <begin position="351"/>
        <end position="394"/>
    </location>
</feature>
<dbReference type="GO" id="GO:0016020">
    <property type="term" value="C:membrane"/>
    <property type="evidence" value="ECO:0007669"/>
    <property type="project" value="InterPro"/>
</dbReference>
<dbReference type="InterPro" id="IPR000189">
    <property type="entry name" value="Transglyc_AS"/>
</dbReference>